<dbReference type="GO" id="GO:0016757">
    <property type="term" value="F:glycosyltransferase activity"/>
    <property type="evidence" value="ECO:0007669"/>
    <property type="project" value="InterPro"/>
</dbReference>
<proteinExistence type="predicted"/>
<name>Q3AQJ4_CHLCH</name>
<dbReference type="InterPro" id="IPR001296">
    <property type="entry name" value="Glyco_trans_1"/>
</dbReference>
<dbReference type="KEGG" id="cch:Cag_1475"/>
<protein>
    <submittedName>
        <fullName evidence="2">Glycosyl transferase</fullName>
    </submittedName>
</protein>
<reference evidence="2" key="1">
    <citation type="submission" date="2005-08" db="EMBL/GenBank/DDBJ databases">
        <title>Complete sequence of Chlorobium chlorochromatii CaD3.</title>
        <authorList>
            <person name="Copeland A."/>
            <person name="Lucas S."/>
            <person name="Lapidus A."/>
            <person name="Barry K."/>
            <person name="Detter J.C."/>
            <person name="Glavina T."/>
            <person name="Hammon N."/>
            <person name="Israni S."/>
            <person name="Pitluck S."/>
            <person name="Bryant D."/>
            <person name="Schmutz J."/>
            <person name="Larimer F."/>
            <person name="Land M."/>
            <person name="Kyrpides N."/>
            <person name="Ivanova N."/>
            <person name="Richardson P."/>
        </authorList>
    </citation>
    <scope>NUCLEOTIDE SEQUENCE [LARGE SCALE GENOMIC DNA]</scope>
    <source>
        <strain evidence="2">CaD3</strain>
    </source>
</reference>
<gene>
    <name evidence="2" type="ordered locus">Cag_1475</name>
</gene>
<dbReference type="HOGENOM" id="CLU_009583_0_4_10"/>
<keyword evidence="2" id="KW-0808">Transferase</keyword>
<dbReference type="AlphaFoldDB" id="Q3AQJ4"/>
<evidence type="ECO:0000313" key="2">
    <source>
        <dbReference type="EMBL" id="ABB28731.1"/>
    </source>
</evidence>
<dbReference type="PANTHER" id="PTHR12526">
    <property type="entry name" value="GLYCOSYLTRANSFERASE"/>
    <property type="match status" value="1"/>
</dbReference>
<dbReference type="CAZy" id="GT4">
    <property type="family name" value="Glycosyltransferase Family 4"/>
</dbReference>
<dbReference type="EMBL" id="CP000108">
    <property type="protein sequence ID" value="ABB28731.1"/>
    <property type="molecule type" value="Genomic_DNA"/>
</dbReference>
<organism evidence="2">
    <name type="scientific">Chlorobium chlorochromatii (strain CaD3)</name>
    <dbReference type="NCBI Taxonomy" id="340177"/>
    <lineage>
        <taxon>Bacteria</taxon>
        <taxon>Pseudomonadati</taxon>
        <taxon>Chlorobiota</taxon>
        <taxon>Chlorobiia</taxon>
        <taxon>Chlorobiales</taxon>
        <taxon>Chlorobiaceae</taxon>
        <taxon>Chlorobium/Pelodictyon group</taxon>
        <taxon>Chlorobium</taxon>
    </lineage>
</organism>
<dbReference type="PANTHER" id="PTHR12526:SF630">
    <property type="entry name" value="GLYCOSYLTRANSFERASE"/>
    <property type="match status" value="1"/>
</dbReference>
<dbReference type="CDD" id="cd03811">
    <property type="entry name" value="GT4_GT28_WabH-like"/>
    <property type="match status" value="1"/>
</dbReference>
<dbReference type="OrthoDB" id="9790710at2"/>
<dbReference type="Pfam" id="PF00534">
    <property type="entry name" value="Glycos_transf_1"/>
    <property type="match status" value="1"/>
</dbReference>
<dbReference type="eggNOG" id="COG0438">
    <property type="taxonomic scope" value="Bacteria"/>
</dbReference>
<dbReference type="STRING" id="340177.Cag_1475"/>
<sequence>MKILFLCSAKKWGGNEKWTLLAAQALATKHKVIVGYRSEVIGNRCTTASIKLPFINEIDLITIGKLIKVIKKEKIDIIIPTKRKEYVIAGILSRVCHIKNIIRLGIDRPLTNTFLHKLIYQILCDGIIVNANKTKATLAQSPWLDASKIKVIYNGLDKENLLKEAKNSFTPPHPFLILSVGSLISRKGFDFLLRAFALFIKRNKNTDVGLIIAGDGPLLNHLKELTKSLAIDNNVHFTGFIANPYPIMKASNIYITASQAEGISNALLESIALGCVPISTYSGGAEEIIQNNDNGFLVEYNHEEKLALLIENLYNHQEVREKITTKAKHMVETTFSSERMAIEITTFCQSIISKKHQ</sequence>
<dbReference type="Gene3D" id="3.40.50.2000">
    <property type="entry name" value="Glycogen Phosphorylase B"/>
    <property type="match status" value="2"/>
</dbReference>
<accession>Q3AQJ4</accession>
<feature type="domain" description="Glycosyl transferase family 1" evidence="1">
    <location>
        <begin position="167"/>
        <end position="329"/>
    </location>
</feature>
<dbReference type="SUPFAM" id="SSF53756">
    <property type="entry name" value="UDP-Glycosyltransferase/glycogen phosphorylase"/>
    <property type="match status" value="1"/>
</dbReference>
<evidence type="ECO:0000259" key="1">
    <source>
        <dbReference type="Pfam" id="PF00534"/>
    </source>
</evidence>